<accession>A0A453K055</accession>
<reference evidence="2" key="1">
    <citation type="journal article" date="2014" name="Science">
        <title>Ancient hybridizations among the ancestral genomes of bread wheat.</title>
        <authorList>
            <consortium name="International Wheat Genome Sequencing Consortium,"/>
            <person name="Marcussen T."/>
            <person name="Sandve S.R."/>
            <person name="Heier L."/>
            <person name="Spannagl M."/>
            <person name="Pfeifer M."/>
            <person name="Jakobsen K.S."/>
            <person name="Wulff B.B."/>
            <person name="Steuernagel B."/>
            <person name="Mayer K.F."/>
            <person name="Olsen O.A."/>
        </authorList>
    </citation>
    <scope>NUCLEOTIDE SEQUENCE [LARGE SCALE GENOMIC DNA]</scope>
    <source>
        <strain evidence="2">cv. AL8/78</strain>
    </source>
</reference>
<dbReference type="Gramene" id="AET5Gv20250200.10">
    <property type="protein sequence ID" value="AET5Gv20250200.10"/>
    <property type="gene ID" value="AET5Gv20250200"/>
</dbReference>
<protein>
    <submittedName>
        <fullName evidence="1">Uncharacterized protein</fullName>
    </submittedName>
</protein>
<reference evidence="2" key="2">
    <citation type="journal article" date="2017" name="Nat. Plants">
        <title>The Aegilops tauschii genome reveals multiple impacts of transposons.</title>
        <authorList>
            <person name="Zhao G."/>
            <person name="Zou C."/>
            <person name="Li K."/>
            <person name="Wang K."/>
            <person name="Li T."/>
            <person name="Gao L."/>
            <person name="Zhang X."/>
            <person name="Wang H."/>
            <person name="Yang Z."/>
            <person name="Liu X."/>
            <person name="Jiang W."/>
            <person name="Mao L."/>
            <person name="Kong X."/>
            <person name="Jiao Y."/>
            <person name="Jia J."/>
        </authorList>
    </citation>
    <scope>NUCLEOTIDE SEQUENCE [LARGE SCALE GENOMIC DNA]</scope>
    <source>
        <strain evidence="2">cv. AL8/78</strain>
    </source>
</reference>
<reference evidence="1" key="5">
    <citation type="journal article" date="2021" name="G3 (Bethesda)">
        <title>Aegilops tauschii genome assembly Aet v5.0 features greater sequence contiguity and improved annotation.</title>
        <authorList>
            <person name="Wang L."/>
            <person name="Zhu T."/>
            <person name="Rodriguez J.C."/>
            <person name="Deal K.R."/>
            <person name="Dubcovsky J."/>
            <person name="McGuire P.E."/>
            <person name="Lux T."/>
            <person name="Spannagl M."/>
            <person name="Mayer K.F.X."/>
            <person name="Baldrich P."/>
            <person name="Meyers B.C."/>
            <person name="Huo N."/>
            <person name="Gu Y.Q."/>
            <person name="Zhou H."/>
            <person name="Devos K.M."/>
            <person name="Bennetzen J.L."/>
            <person name="Unver T."/>
            <person name="Budak H."/>
            <person name="Gulick P.J."/>
            <person name="Galiba G."/>
            <person name="Kalapos B."/>
            <person name="Nelson D.R."/>
            <person name="Li P."/>
            <person name="You F.M."/>
            <person name="Luo M.C."/>
            <person name="Dvorak J."/>
        </authorList>
    </citation>
    <scope>NUCLEOTIDE SEQUENCE [LARGE SCALE GENOMIC DNA]</scope>
    <source>
        <strain evidence="1">cv. AL8/78</strain>
    </source>
</reference>
<name>A0A453K055_AEGTS</name>
<sequence length="135" mass="14913">SHHKPPPWINCQRSSPELFPLGRPPCQLKKRKILLVLVAVSVLLSFSPFSKESETATPASNTPPPPLPLPYSDSITRACLGRHFPNSPRPLPPACAFLSAGACTTSPREVCFLQFDHGDSPCFCRGWVRLYFTKV</sequence>
<dbReference type="Proteomes" id="UP000015105">
    <property type="component" value="Chromosome 5D"/>
</dbReference>
<dbReference type="EnsemblPlants" id="AET5Gv20250200.10">
    <property type="protein sequence ID" value="AET5Gv20250200.10"/>
    <property type="gene ID" value="AET5Gv20250200"/>
</dbReference>
<reference evidence="1" key="4">
    <citation type="submission" date="2019-03" db="UniProtKB">
        <authorList>
            <consortium name="EnsemblPlants"/>
        </authorList>
    </citation>
    <scope>IDENTIFICATION</scope>
</reference>
<reference evidence="1" key="3">
    <citation type="journal article" date="2017" name="Nature">
        <title>Genome sequence of the progenitor of the wheat D genome Aegilops tauschii.</title>
        <authorList>
            <person name="Luo M.C."/>
            <person name="Gu Y.Q."/>
            <person name="Puiu D."/>
            <person name="Wang H."/>
            <person name="Twardziok S.O."/>
            <person name="Deal K.R."/>
            <person name="Huo N."/>
            <person name="Zhu T."/>
            <person name="Wang L."/>
            <person name="Wang Y."/>
            <person name="McGuire P.E."/>
            <person name="Liu S."/>
            <person name="Long H."/>
            <person name="Ramasamy R.K."/>
            <person name="Rodriguez J.C."/>
            <person name="Van S.L."/>
            <person name="Yuan L."/>
            <person name="Wang Z."/>
            <person name="Xia Z."/>
            <person name="Xiao L."/>
            <person name="Anderson O.D."/>
            <person name="Ouyang S."/>
            <person name="Liang Y."/>
            <person name="Zimin A.V."/>
            <person name="Pertea G."/>
            <person name="Qi P."/>
            <person name="Bennetzen J.L."/>
            <person name="Dai X."/>
            <person name="Dawson M.W."/>
            <person name="Muller H.G."/>
            <person name="Kugler K."/>
            <person name="Rivarola-Duarte L."/>
            <person name="Spannagl M."/>
            <person name="Mayer K.F.X."/>
            <person name="Lu F.H."/>
            <person name="Bevan M.W."/>
            <person name="Leroy P."/>
            <person name="Li P."/>
            <person name="You F.M."/>
            <person name="Sun Q."/>
            <person name="Liu Z."/>
            <person name="Lyons E."/>
            <person name="Wicker T."/>
            <person name="Salzberg S.L."/>
            <person name="Devos K.M."/>
            <person name="Dvorak J."/>
        </authorList>
    </citation>
    <scope>NUCLEOTIDE SEQUENCE [LARGE SCALE GENOMIC DNA]</scope>
    <source>
        <strain evidence="1">cv. AL8/78</strain>
    </source>
</reference>
<evidence type="ECO:0000313" key="1">
    <source>
        <dbReference type="EnsemblPlants" id="AET5Gv20250200.10"/>
    </source>
</evidence>
<evidence type="ECO:0000313" key="2">
    <source>
        <dbReference type="Proteomes" id="UP000015105"/>
    </source>
</evidence>
<proteinExistence type="predicted"/>
<keyword evidence="2" id="KW-1185">Reference proteome</keyword>
<organism evidence="1 2">
    <name type="scientific">Aegilops tauschii subsp. strangulata</name>
    <name type="common">Goatgrass</name>
    <dbReference type="NCBI Taxonomy" id="200361"/>
    <lineage>
        <taxon>Eukaryota</taxon>
        <taxon>Viridiplantae</taxon>
        <taxon>Streptophyta</taxon>
        <taxon>Embryophyta</taxon>
        <taxon>Tracheophyta</taxon>
        <taxon>Spermatophyta</taxon>
        <taxon>Magnoliopsida</taxon>
        <taxon>Liliopsida</taxon>
        <taxon>Poales</taxon>
        <taxon>Poaceae</taxon>
        <taxon>BOP clade</taxon>
        <taxon>Pooideae</taxon>
        <taxon>Triticodae</taxon>
        <taxon>Triticeae</taxon>
        <taxon>Triticinae</taxon>
        <taxon>Aegilops</taxon>
    </lineage>
</organism>
<dbReference type="AlphaFoldDB" id="A0A453K055"/>